<dbReference type="OrthoDB" id="2615105at2759"/>
<name>G4TYQ9_SERID</name>
<comment type="caution">
    <text evidence="1">The sequence shown here is derived from an EMBL/GenBank/DDBJ whole genome shotgun (WGS) entry which is preliminary data.</text>
</comment>
<dbReference type="HOGENOM" id="CLU_000288_57_19_1"/>
<organism evidence="1 2">
    <name type="scientific">Serendipita indica (strain DSM 11827)</name>
    <name type="common">Root endophyte fungus</name>
    <name type="synonym">Piriformospora indica</name>
    <dbReference type="NCBI Taxonomy" id="1109443"/>
    <lineage>
        <taxon>Eukaryota</taxon>
        <taxon>Fungi</taxon>
        <taxon>Dikarya</taxon>
        <taxon>Basidiomycota</taxon>
        <taxon>Agaricomycotina</taxon>
        <taxon>Agaricomycetes</taxon>
        <taxon>Sebacinales</taxon>
        <taxon>Serendipitaceae</taxon>
        <taxon>Serendipita</taxon>
    </lineage>
</organism>
<protein>
    <submittedName>
        <fullName evidence="1">Uncharacterized protein</fullName>
    </submittedName>
</protein>
<sequence>MENRIWFVPLHFFFARDAGSLQIPVAELSNHNGQLSQSIQDGLISHQNTLALLKVMLSQLRTFTLSDDGWVYLSGKLLFWVPPDNRLSLTSPLLLTLPTSSPPYPTKIDFTRFECGSSWTKVRGSVNQ</sequence>
<reference evidence="1 2" key="1">
    <citation type="journal article" date="2011" name="PLoS Pathog.">
        <title>Endophytic Life Strategies Decoded by Genome and Transcriptome Analyses of the Mutualistic Root Symbiont Piriformospora indica.</title>
        <authorList>
            <person name="Zuccaro A."/>
            <person name="Lahrmann U."/>
            <person name="Guldener U."/>
            <person name="Langen G."/>
            <person name="Pfiffi S."/>
            <person name="Biedenkopf D."/>
            <person name="Wong P."/>
            <person name="Samans B."/>
            <person name="Grimm C."/>
            <person name="Basiewicz M."/>
            <person name="Murat C."/>
            <person name="Martin F."/>
            <person name="Kogel K.H."/>
        </authorList>
    </citation>
    <scope>NUCLEOTIDE SEQUENCE [LARGE SCALE GENOMIC DNA]</scope>
    <source>
        <strain evidence="1 2">DSM 11827</strain>
    </source>
</reference>
<keyword evidence="2" id="KW-1185">Reference proteome</keyword>
<dbReference type="InParanoid" id="G4TYQ9"/>
<accession>G4TYQ9</accession>
<dbReference type="Proteomes" id="UP000007148">
    <property type="component" value="Unassembled WGS sequence"/>
</dbReference>
<gene>
    <name evidence="1" type="ORF">PIIN_10445</name>
</gene>
<evidence type="ECO:0000313" key="1">
    <source>
        <dbReference type="EMBL" id="CCA76452.1"/>
    </source>
</evidence>
<proteinExistence type="predicted"/>
<evidence type="ECO:0000313" key="2">
    <source>
        <dbReference type="Proteomes" id="UP000007148"/>
    </source>
</evidence>
<dbReference type="AlphaFoldDB" id="G4TYQ9"/>
<dbReference type="EMBL" id="CAFZ01000762">
    <property type="protein sequence ID" value="CCA76452.1"/>
    <property type="molecule type" value="Genomic_DNA"/>
</dbReference>